<feature type="transmembrane region" description="Helical" evidence="6">
    <location>
        <begin position="490"/>
        <end position="510"/>
    </location>
</feature>
<dbReference type="GO" id="GO:0005886">
    <property type="term" value="C:plasma membrane"/>
    <property type="evidence" value="ECO:0007669"/>
    <property type="project" value="UniProtKB-SubCell"/>
</dbReference>
<evidence type="ECO:0000259" key="7">
    <source>
        <dbReference type="Pfam" id="PF03553"/>
    </source>
</evidence>
<dbReference type="InterPro" id="IPR018461">
    <property type="entry name" value="Na/H_Antiport_NhaC-like_C"/>
</dbReference>
<evidence type="ECO:0000256" key="2">
    <source>
        <dbReference type="ARBA" id="ARBA00022475"/>
    </source>
</evidence>
<dbReference type="RefSeq" id="WP_188392530.1">
    <property type="nucleotide sequence ID" value="NZ_BMEV01000044.1"/>
</dbReference>
<feature type="transmembrane region" description="Helical" evidence="6">
    <location>
        <begin position="466"/>
        <end position="483"/>
    </location>
</feature>
<proteinExistence type="predicted"/>
<feature type="transmembrane region" description="Helical" evidence="6">
    <location>
        <begin position="345"/>
        <end position="369"/>
    </location>
</feature>
<dbReference type="PANTHER" id="PTHR43478">
    <property type="entry name" value="NA+/H+ ANTIPORTER-RELATED"/>
    <property type="match status" value="1"/>
</dbReference>
<keyword evidence="3 6" id="KW-0812">Transmembrane</keyword>
<evidence type="ECO:0000313" key="8">
    <source>
        <dbReference type="EMBL" id="GFZ81202.1"/>
    </source>
</evidence>
<evidence type="ECO:0000256" key="1">
    <source>
        <dbReference type="ARBA" id="ARBA00004651"/>
    </source>
</evidence>
<keyword evidence="5 6" id="KW-0472">Membrane</keyword>
<dbReference type="PANTHER" id="PTHR43478:SF1">
    <property type="entry name" value="NA+_H+ ANTIPORTER NHAC-LIKE C-TERMINAL DOMAIN-CONTAINING PROTEIN"/>
    <property type="match status" value="1"/>
</dbReference>
<organism evidence="8 9">
    <name type="scientific">Compostibacillus humi</name>
    <dbReference type="NCBI Taxonomy" id="1245525"/>
    <lineage>
        <taxon>Bacteria</taxon>
        <taxon>Bacillati</taxon>
        <taxon>Bacillota</taxon>
        <taxon>Bacilli</taxon>
        <taxon>Bacillales</taxon>
        <taxon>Bacillaceae</taxon>
        <taxon>Compostibacillus</taxon>
    </lineage>
</organism>
<accession>A0A8J2TQH1</accession>
<evidence type="ECO:0000256" key="6">
    <source>
        <dbReference type="SAM" id="Phobius"/>
    </source>
</evidence>
<reference evidence="8" key="2">
    <citation type="submission" date="2020-09" db="EMBL/GenBank/DDBJ databases">
        <authorList>
            <person name="Sun Q."/>
            <person name="Zhou Y."/>
        </authorList>
    </citation>
    <scope>NUCLEOTIDE SEQUENCE</scope>
    <source>
        <strain evidence="8">CGMCC 1.12360</strain>
    </source>
</reference>
<feature type="transmembrane region" description="Helical" evidence="6">
    <location>
        <begin position="12"/>
        <end position="39"/>
    </location>
</feature>
<dbReference type="EMBL" id="BMEV01000044">
    <property type="protein sequence ID" value="GFZ81202.1"/>
    <property type="molecule type" value="Genomic_DNA"/>
</dbReference>
<feature type="transmembrane region" description="Helical" evidence="6">
    <location>
        <begin position="70"/>
        <end position="90"/>
    </location>
</feature>
<evidence type="ECO:0000256" key="4">
    <source>
        <dbReference type="ARBA" id="ARBA00022989"/>
    </source>
</evidence>
<evidence type="ECO:0000256" key="5">
    <source>
        <dbReference type="ARBA" id="ARBA00023136"/>
    </source>
</evidence>
<protein>
    <submittedName>
        <fullName evidence="8">Tetracycline efflux Na+/H+ antiporter family transporter Tet(35)</fullName>
    </submittedName>
</protein>
<keyword evidence="9" id="KW-1185">Reference proteome</keyword>
<comment type="subcellular location">
    <subcellularLocation>
        <location evidence="1">Cell membrane</location>
        <topology evidence="1">Multi-pass membrane protein</topology>
    </subcellularLocation>
</comment>
<evidence type="ECO:0000256" key="3">
    <source>
        <dbReference type="ARBA" id="ARBA00022692"/>
    </source>
</evidence>
<feature type="transmembrane region" description="Helical" evidence="6">
    <location>
        <begin position="381"/>
        <end position="402"/>
    </location>
</feature>
<feature type="transmembrane region" description="Helical" evidence="6">
    <location>
        <begin position="201"/>
        <end position="218"/>
    </location>
</feature>
<feature type="transmembrane region" description="Helical" evidence="6">
    <location>
        <begin position="414"/>
        <end position="436"/>
    </location>
</feature>
<reference evidence="8" key="1">
    <citation type="journal article" date="2014" name="Int. J. Syst. Evol. Microbiol.">
        <title>Complete genome sequence of Corynebacterium casei LMG S-19264T (=DSM 44701T), isolated from a smear-ripened cheese.</title>
        <authorList>
            <consortium name="US DOE Joint Genome Institute (JGI-PGF)"/>
            <person name="Walter F."/>
            <person name="Albersmeier A."/>
            <person name="Kalinowski J."/>
            <person name="Ruckert C."/>
        </authorList>
    </citation>
    <scope>NUCLEOTIDE SEQUENCE</scope>
    <source>
        <strain evidence="8">CGMCC 1.12360</strain>
    </source>
</reference>
<dbReference type="AlphaFoldDB" id="A0A8J2TQH1"/>
<sequence length="515" mass="55115">MIGTIYSIIPAVLMLVLVILTRNVTLSLGIGIVVGALFVHNFQILDSLMGIWKVFFEIFITEEGINIGNLYLITFLLLLGIMAAFLQASGGSKAFGEWMMKRVKTQRGSKLMAGILGIIIFIDDYFNSLAVGQIARPVTDRHNVSRAKLAYIVDSTSAPVTVISPISSWGAYIIGILGSIFIANGITDLQPLQAFVMMIPYNYYALAAIFLVFLTAYLKMDIGAMKKHETRAAETGQLLGPNQKKAPGDLSDQIETHQQGKVYHLLIPIIVLVAATVSSMLVTGALAAKEVTILTIFANTDVNLSLFIGGISAIITSLIFYLALNKPREDIGRIVAEGSKTMLPAIYILILAWMIGSIISTLETGSYLANAFSNASINPQLVPLLLFVTAGFMTLATGTSWATFGIMLPIAAELIIVIDSGLLLPSLAAVLAGSVFGDHCSPISDTTILSSTGAGSNHIDHVITQLPYAFMAAVAGIIGFLLIGFTNQTILSLLVALAVILIIGFVIHNFGKTEQ</sequence>
<gene>
    <name evidence="8" type="ORF">GCM10010978_22770</name>
</gene>
<name>A0A8J2TQH1_9BACI</name>
<keyword evidence="4 6" id="KW-1133">Transmembrane helix</keyword>
<feature type="transmembrane region" description="Helical" evidence="6">
    <location>
        <begin position="306"/>
        <end position="324"/>
    </location>
</feature>
<dbReference type="Proteomes" id="UP000602050">
    <property type="component" value="Unassembled WGS sequence"/>
</dbReference>
<feature type="transmembrane region" description="Helical" evidence="6">
    <location>
        <begin position="265"/>
        <end position="286"/>
    </location>
</feature>
<feature type="domain" description="Na+/H+ antiporter NhaC-like C-terminal" evidence="7">
    <location>
        <begin position="161"/>
        <end position="485"/>
    </location>
</feature>
<keyword evidence="2" id="KW-1003">Cell membrane</keyword>
<dbReference type="Pfam" id="PF03553">
    <property type="entry name" value="Na_H_antiporter"/>
    <property type="match status" value="1"/>
</dbReference>
<comment type="caution">
    <text evidence="8">The sequence shown here is derived from an EMBL/GenBank/DDBJ whole genome shotgun (WGS) entry which is preliminary data.</text>
</comment>
<evidence type="ECO:0000313" key="9">
    <source>
        <dbReference type="Proteomes" id="UP000602050"/>
    </source>
</evidence>